<evidence type="ECO:0000313" key="2">
    <source>
        <dbReference type="Proteomes" id="UP000203589"/>
    </source>
</evidence>
<dbReference type="EC" id="1.7.-.-" evidence="1"/>
<dbReference type="InterPro" id="IPR029039">
    <property type="entry name" value="Flavoprotein-like_sf"/>
</dbReference>
<dbReference type="KEGG" id="aht:ANTHELSMS3_04789"/>
<keyword evidence="1" id="KW-0614">Plasmid</keyword>
<geneLocation type="plasmid" evidence="2">
    <name>psms3-1</name>
</geneLocation>
<dbReference type="RefSeq" id="WP_254694964.1">
    <property type="nucleotide sequence ID" value="NZ_CP022541.1"/>
</dbReference>
<dbReference type="EMBL" id="CP022541">
    <property type="protein sequence ID" value="ASP23183.1"/>
    <property type="molecule type" value="Genomic_DNA"/>
</dbReference>
<proteinExistence type="predicted"/>
<gene>
    <name evidence="1" type="ORF">ANTHELSMS3_04789</name>
</gene>
<protein>
    <submittedName>
        <fullName evidence="1">FMN-dependent NADH-azoreductase</fullName>
        <ecNumber evidence="1">1.7.-.-</ecNumber>
    </submittedName>
</protein>
<accession>A0A222EAF5</accession>
<evidence type="ECO:0000313" key="1">
    <source>
        <dbReference type="EMBL" id="ASP23183.1"/>
    </source>
</evidence>
<dbReference type="GO" id="GO:0016491">
    <property type="term" value="F:oxidoreductase activity"/>
    <property type="evidence" value="ECO:0007669"/>
    <property type="project" value="UniProtKB-KW"/>
</dbReference>
<dbReference type="Gene3D" id="3.40.50.360">
    <property type="match status" value="1"/>
</dbReference>
<reference evidence="1 2" key="1">
    <citation type="submission" date="2017-07" db="EMBL/GenBank/DDBJ databases">
        <title>Genome Sequence of Antarctobacter heliothermus Strain SMS3 Isolated from a culture of the Diatom Skeletonema marinoi.</title>
        <authorList>
            <person name="Topel M."/>
            <person name="Pinder M.I.M."/>
            <person name="Johansson O.N."/>
            <person name="Kourtchenko O."/>
            <person name="Godhe A."/>
            <person name="Clarke A.K."/>
        </authorList>
    </citation>
    <scope>NUCLEOTIDE SEQUENCE [LARGE SCALE GENOMIC DNA]</scope>
    <source>
        <strain evidence="1 2">SMS3</strain>
        <plasmid evidence="2">Plasmid psms3-1</plasmid>
    </source>
</reference>
<dbReference type="AlphaFoldDB" id="A0A222EAF5"/>
<name>A0A222EAF5_9RHOB</name>
<dbReference type="Proteomes" id="UP000203589">
    <property type="component" value="Plasmid pSMS3-1"/>
</dbReference>
<sequence>MLTTLFTTEFLAANPDAKVITRDIGHDPVPAIDHRIIHAAFTPLEARENWMAERLALSDRLEICAEVGDA</sequence>
<keyword evidence="1" id="KW-0560">Oxidoreductase</keyword>
<organism evidence="1 2">
    <name type="scientific">Antarctobacter heliothermus</name>
    <dbReference type="NCBI Taxonomy" id="74033"/>
    <lineage>
        <taxon>Bacteria</taxon>
        <taxon>Pseudomonadati</taxon>
        <taxon>Pseudomonadota</taxon>
        <taxon>Alphaproteobacteria</taxon>
        <taxon>Rhodobacterales</taxon>
        <taxon>Roseobacteraceae</taxon>
        <taxon>Antarctobacter</taxon>
    </lineage>
</organism>
<keyword evidence="2" id="KW-1185">Reference proteome</keyword>